<dbReference type="GO" id="GO:0005737">
    <property type="term" value="C:cytoplasm"/>
    <property type="evidence" value="ECO:0007669"/>
    <property type="project" value="TreeGrafter"/>
</dbReference>
<organism evidence="8 9">
    <name type="scientific">Panagrolaimus davidi</name>
    <dbReference type="NCBI Taxonomy" id="227884"/>
    <lineage>
        <taxon>Eukaryota</taxon>
        <taxon>Metazoa</taxon>
        <taxon>Ecdysozoa</taxon>
        <taxon>Nematoda</taxon>
        <taxon>Chromadorea</taxon>
        <taxon>Rhabditida</taxon>
        <taxon>Tylenchina</taxon>
        <taxon>Panagrolaimomorpha</taxon>
        <taxon>Panagrolaimoidea</taxon>
        <taxon>Panagrolaimidae</taxon>
        <taxon>Panagrolaimus</taxon>
    </lineage>
</organism>
<accession>A0A914QWE0</accession>
<keyword evidence="3" id="KW-0479">Metal-binding</keyword>
<keyword evidence="5" id="KW-0560">Oxidoreductase</keyword>
<evidence type="ECO:0000256" key="4">
    <source>
        <dbReference type="ARBA" id="ARBA00022833"/>
    </source>
</evidence>
<dbReference type="FunFam" id="3.40.50.720:FF:000039">
    <property type="entry name" value="Alcohol dehydrogenase AdhP"/>
    <property type="match status" value="1"/>
</dbReference>
<dbReference type="SUPFAM" id="SSF51735">
    <property type="entry name" value="NAD(P)-binding Rossmann-fold domains"/>
    <property type="match status" value="1"/>
</dbReference>
<evidence type="ECO:0000313" key="8">
    <source>
        <dbReference type="Proteomes" id="UP000887578"/>
    </source>
</evidence>
<evidence type="ECO:0000256" key="2">
    <source>
        <dbReference type="ARBA" id="ARBA00008072"/>
    </source>
</evidence>
<dbReference type="AlphaFoldDB" id="A0A914QWE0"/>
<dbReference type="PANTHER" id="PTHR42940:SF3">
    <property type="entry name" value="ALCOHOL DEHYDROGENASE 1-RELATED"/>
    <property type="match status" value="1"/>
</dbReference>
<dbReference type="Proteomes" id="UP000887578">
    <property type="component" value="Unplaced"/>
</dbReference>
<dbReference type="InterPro" id="IPR013149">
    <property type="entry name" value="ADH-like_C"/>
</dbReference>
<sequence>MCKKGFEPNCSNAQNSGLHRNGTFQEFALVKATEAPKIPAGVDLAKVAPILCAGVTVYRGLKESNVRPGEIIAINGAGGGLGSLAIQYAKAMGMEVIAVCKGVNQEEHVKRLGADHFVDVDTSEDVVKEVIEVRFCGVWRHGPTRGVL</sequence>
<feature type="domain" description="Alcohol dehydrogenase-like C-terminal" evidence="7">
    <location>
        <begin position="80"/>
        <end position="132"/>
    </location>
</feature>
<dbReference type="InterPro" id="IPR036291">
    <property type="entry name" value="NAD(P)-bd_dom_sf"/>
</dbReference>
<evidence type="ECO:0000256" key="1">
    <source>
        <dbReference type="ARBA" id="ARBA00001947"/>
    </source>
</evidence>
<dbReference type="Gene3D" id="3.40.50.720">
    <property type="entry name" value="NAD(P)-binding Rossmann-like Domain"/>
    <property type="match status" value="1"/>
</dbReference>
<name>A0A914QWE0_9BILA</name>
<evidence type="ECO:0000256" key="5">
    <source>
        <dbReference type="ARBA" id="ARBA00023002"/>
    </source>
</evidence>
<comment type="similarity">
    <text evidence="2">Belongs to the zinc-containing alcohol dehydrogenase family.</text>
</comment>
<dbReference type="WBParaSite" id="PDA_v2.g8567.t1">
    <property type="protein sequence ID" value="PDA_v2.g8567.t1"/>
    <property type="gene ID" value="PDA_v2.g8567"/>
</dbReference>
<evidence type="ECO:0000256" key="3">
    <source>
        <dbReference type="ARBA" id="ARBA00022723"/>
    </source>
</evidence>
<dbReference type="InterPro" id="IPR011032">
    <property type="entry name" value="GroES-like_sf"/>
</dbReference>
<evidence type="ECO:0000259" key="7">
    <source>
        <dbReference type="Pfam" id="PF00107"/>
    </source>
</evidence>
<evidence type="ECO:0000256" key="6">
    <source>
        <dbReference type="ARBA" id="ARBA00023027"/>
    </source>
</evidence>
<reference evidence="9" key="1">
    <citation type="submission" date="2022-11" db="UniProtKB">
        <authorList>
            <consortium name="WormBaseParasite"/>
        </authorList>
    </citation>
    <scope>IDENTIFICATION</scope>
</reference>
<dbReference type="PANTHER" id="PTHR42940">
    <property type="entry name" value="ALCOHOL DEHYDROGENASE 1-RELATED"/>
    <property type="match status" value="1"/>
</dbReference>
<keyword evidence="8" id="KW-1185">Reference proteome</keyword>
<keyword evidence="6" id="KW-0520">NAD</keyword>
<dbReference type="GO" id="GO:0046872">
    <property type="term" value="F:metal ion binding"/>
    <property type="evidence" value="ECO:0007669"/>
    <property type="project" value="UniProtKB-KW"/>
</dbReference>
<dbReference type="SUPFAM" id="SSF50129">
    <property type="entry name" value="GroES-like"/>
    <property type="match status" value="1"/>
</dbReference>
<dbReference type="GO" id="GO:0004022">
    <property type="term" value="F:alcohol dehydrogenase (NAD+) activity"/>
    <property type="evidence" value="ECO:0007669"/>
    <property type="project" value="TreeGrafter"/>
</dbReference>
<proteinExistence type="inferred from homology"/>
<comment type="cofactor">
    <cofactor evidence="1">
        <name>Zn(2+)</name>
        <dbReference type="ChEBI" id="CHEBI:29105"/>
    </cofactor>
</comment>
<keyword evidence="4" id="KW-0862">Zinc</keyword>
<dbReference type="Pfam" id="PF00107">
    <property type="entry name" value="ADH_zinc_N"/>
    <property type="match status" value="1"/>
</dbReference>
<dbReference type="Gene3D" id="3.90.180.10">
    <property type="entry name" value="Medium-chain alcohol dehydrogenases, catalytic domain"/>
    <property type="match status" value="1"/>
</dbReference>
<protein>
    <submittedName>
        <fullName evidence="9">Alcohol dehydrogenase-like C-terminal domain-containing protein</fullName>
    </submittedName>
</protein>
<evidence type="ECO:0000313" key="9">
    <source>
        <dbReference type="WBParaSite" id="PDA_v2.g8567.t1"/>
    </source>
</evidence>